<keyword evidence="1" id="KW-0963">Cytoplasm</keyword>
<keyword evidence="4" id="KW-1185">Reference proteome</keyword>
<comment type="similarity">
    <text evidence="1">Belongs to the UbiJ family.</text>
</comment>
<evidence type="ECO:0000313" key="4">
    <source>
        <dbReference type="Proteomes" id="UP000199626"/>
    </source>
</evidence>
<evidence type="ECO:0000313" key="3">
    <source>
        <dbReference type="EMBL" id="SDB42495.1"/>
    </source>
</evidence>
<dbReference type="PANTHER" id="PTHR38693:SF1">
    <property type="entry name" value="UBIQUINONE BIOSYNTHESIS ACCESSORY FACTOR UBIJ"/>
    <property type="match status" value="1"/>
</dbReference>
<dbReference type="PANTHER" id="PTHR38693">
    <property type="entry name" value="UBIQUINONE BIOSYNTHESIS PROTEIN UBIJ"/>
    <property type="match status" value="1"/>
</dbReference>
<dbReference type="Proteomes" id="UP000199626">
    <property type="component" value="Unassembled WGS sequence"/>
</dbReference>
<dbReference type="AlphaFoldDB" id="A0A1G6DCA4"/>
<dbReference type="HAMAP" id="MF_02215">
    <property type="entry name" value="UbiJ"/>
    <property type="match status" value="1"/>
</dbReference>
<keyword evidence="3" id="KW-0830">Ubiquinone</keyword>
<dbReference type="STRING" id="1159017.SAMN02927930_01626"/>
<dbReference type="RefSeq" id="WP_092593533.1">
    <property type="nucleotide sequence ID" value="NZ_FMXN01000009.1"/>
</dbReference>
<dbReference type="InterPro" id="IPR038989">
    <property type="entry name" value="UbiJ"/>
</dbReference>
<dbReference type="GO" id="GO:0005737">
    <property type="term" value="C:cytoplasm"/>
    <property type="evidence" value="ECO:0007669"/>
    <property type="project" value="UniProtKB-SubCell"/>
</dbReference>
<dbReference type="GO" id="GO:0006744">
    <property type="term" value="P:ubiquinone biosynthetic process"/>
    <property type="evidence" value="ECO:0007669"/>
    <property type="project" value="UniProtKB-UniRule"/>
</dbReference>
<feature type="domain" description="SCP2" evidence="2">
    <location>
        <begin position="16"/>
        <end position="112"/>
    </location>
</feature>
<accession>A0A1G6DCA4</accession>
<dbReference type="UniPathway" id="UPA00232"/>
<proteinExistence type="inferred from homology"/>
<keyword evidence="1" id="KW-0831">Ubiquinone biosynthesis</keyword>
<dbReference type="Pfam" id="PF02036">
    <property type="entry name" value="SCP2"/>
    <property type="match status" value="1"/>
</dbReference>
<evidence type="ECO:0000256" key="1">
    <source>
        <dbReference type="HAMAP-Rule" id="MF_02215"/>
    </source>
</evidence>
<name>A0A1G6DCA4_9GAMM</name>
<gene>
    <name evidence="1" type="primary">ubiJ</name>
    <name evidence="3" type="ORF">SAMN02927930_01626</name>
</gene>
<comment type="subcellular location">
    <subcellularLocation>
        <location evidence="1">Cytoplasm</location>
    </subcellularLocation>
</comment>
<dbReference type="InterPro" id="IPR003033">
    <property type="entry name" value="SCP2_sterol-bd_dom"/>
</dbReference>
<comment type="function">
    <text evidence="1">Required for ubiquinone (coenzyme Q) biosynthesis. Binds hydrophobic ubiquinone biosynthetic intermediates via its SCP2 domain and is essential for the stability of the Ubi complex. May constitute a docking platform where Ubi enzymes assemble and access their SCP2-bound polyprenyl substrates.</text>
</comment>
<dbReference type="EMBL" id="FMXN01000009">
    <property type="protein sequence ID" value="SDB42495.1"/>
    <property type="molecule type" value="Genomic_DNA"/>
</dbReference>
<protein>
    <recommendedName>
        <fullName evidence="1">Ubiquinone biosynthesis accessory factor UbiJ</fullName>
    </recommendedName>
</protein>
<sequence>MVWRVLPTVVVEALANHLLRLDDGSVARMQQLADTRVRVTLHELGQPLTMTVTAQEMLLSWVDTDPVDCHVITRMAVLPELRDTANITRLIKAGALDIDGDPLIAQRVSRLFTELDIDWEEHLSQQLGDVPAYFLSQAFQRSRAWLQQALHDQQAWMRDVLIEEKQVLVSRTEFELFQQQVQQLRAQFERLERDAKTILPPGRKGNLS</sequence>
<dbReference type="OrthoDB" id="5801225at2"/>
<evidence type="ECO:0000259" key="2">
    <source>
        <dbReference type="Pfam" id="PF02036"/>
    </source>
</evidence>
<organism evidence="3 4">
    <name type="scientific">Pseudidiomarina indica</name>
    <dbReference type="NCBI Taxonomy" id="1159017"/>
    <lineage>
        <taxon>Bacteria</taxon>
        <taxon>Pseudomonadati</taxon>
        <taxon>Pseudomonadota</taxon>
        <taxon>Gammaproteobacteria</taxon>
        <taxon>Alteromonadales</taxon>
        <taxon>Idiomarinaceae</taxon>
        <taxon>Pseudidiomarina</taxon>
    </lineage>
</organism>
<comment type="pathway">
    <text evidence="1">Cofactor biosynthesis; ubiquinone biosynthesis.</text>
</comment>
<reference evidence="4" key="1">
    <citation type="submission" date="2016-10" db="EMBL/GenBank/DDBJ databases">
        <authorList>
            <person name="Varghese N."/>
            <person name="Submissions S."/>
        </authorList>
    </citation>
    <scope>NUCLEOTIDE SEQUENCE [LARGE SCALE GENOMIC DNA]</scope>
    <source>
        <strain evidence="4">CGMCC 1.10824</strain>
    </source>
</reference>